<dbReference type="SUPFAM" id="SSF53041">
    <property type="entry name" value="Resolvase-like"/>
    <property type="match status" value="1"/>
</dbReference>
<evidence type="ECO:0000313" key="3">
    <source>
        <dbReference type="Proteomes" id="UP000274117"/>
    </source>
</evidence>
<dbReference type="GO" id="GO:0000150">
    <property type="term" value="F:DNA strand exchange activity"/>
    <property type="evidence" value="ECO:0007669"/>
    <property type="project" value="InterPro"/>
</dbReference>
<dbReference type="GO" id="GO:0003677">
    <property type="term" value="F:DNA binding"/>
    <property type="evidence" value="ECO:0007669"/>
    <property type="project" value="InterPro"/>
</dbReference>
<dbReference type="SMART" id="SM00857">
    <property type="entry name" value="Resolvase"/>
    <property type="match status" value="1"/>
</dbReference>
<dbReference type="Proteomes" id="UP000274117">
    <property type="component" value="Unassembled WGS sequence"/>
</dbReference>
<evidence type="ECO:0000313" key="2">
    <source>
        <dbReference type="EMBL" id="RRR51292.1"/>
    </source>
</evidence>
<feature type="non-terminal residue" evidence="2">
    <location>
        <position position="190"/>
    </location>
</feature>
<dbReference type="AlphaFoldDB" id="A0A3R8SWG7"/>
<dbReference type="EMBL" id="RSDO01000018">
    <property type="protein sequence ID" value="RRR51292.1"/>
    <property type="molecule type" value="Genomic_DNA"/>
</dbReference>
<organism evidence="2 3">
    <name type="scientific">Streptococcus suis</name>
    <dbReference type="NCBI Taxonomy" id="1307"/>
    <lineage>
        <taxon>Bacteria</taxon>
        <taxon>Bacillati</taxon>
        <taxon>Bacillota</taxon>
        <taxon>Bacilli</taxon>
        <taxon>Lactobacillales</taxon>
        <taxon>Streptococcaceae</taxon>
        <taxon>Streptococcus</taxon>
    </lineage>
</organism>
<proteinExistence type="predicted"/>
<dbReference type="InterPro" id="IPR036162">
    <property type="entry name" value="Resolvase-like_N_sf"/>
</dbReference>
<evidence type="ECO:0000259" key="1">
    <source>
        <dbReference type="PROSITE" id="PS51736"/>
    </source>
</evidence>
<dbReference type="InterPro" id="IPR038109">
    <property type="entry name" value="DNA_bind_recomb_sf"/>
</dbReference>
<reference evidence="2 3" key="1">
    <citation type="submission" date="2018-11" db="EMBL/GenBank/DDBJ databases">
        <authorList>
            <person name="Stevens M.J."/>
            <person name="Cernela N."/>
            <person name="Spoerry Serrano N."/>
            <person name="Schmitt S."/>
            <person name="Schrenzel J."/>
            <person name="Stephan R."/>
        </authorList>
    </citation>
    <scope>NUCLEOTIDE SEQUENCE [LARGE SCALE GENOMIC DNA]</scope>
    <source>
        <strain evidence="2 3">PP422</strain>
    </source>
</reference>
<dbReference type="CDD" id="cd00338">
    <property type="entry name" value="Ser_Recombinase"/>
    <property type="match status" value="1"/>
</dbReference>
<gene>
    <name evidence="2" type="ORF">EI998_08880</name>
</gene>
<dbReference type="PROSITE" id="PS51736">
    <property type="entry name" value="RECOMBINASES_3"/>
    <property type="match status" value="1"/>
</dbReference>
<accession>A0A3R8SWG7</accession>
<dbReference type="InterPro" id="IPR050639">
    <property type="entry name" value="SSR_resolvase"/>
</dbReference>
<name>A0A3R8SWG7_STRSU</name>
<dbReference type="PANTHER" id="PTHR30461:SF23">
    <property type="entry name" value="DNA RECOMBINASE-RELATED"/>
    <property type="match status" value="1"/>
</dbReference>
<feature type="domain" description="Resolvase/invertase-type recombinase catalytic" evidence="1">
    <location>
        <begin position="5"/>
        <end position="154"/>
    </location>
</feature>
<dbReference type="PANTHER" id="PTHR30461">
    <property type="entry name" value="DNA-INVERTASE FROM LAMBDOID PROPHAGE"/>
    <property type="match status" value="1"/>
</dbReference>
<sequence>MKRKKAYIYTRVSTTMQVEGFSLDAQEAKIQQYANAFDIEIVKTYQDAGKSGKTMLGRTEFMNMISDIEAEKDKVDYVLVFKLSRFGRNAADTLKSLAIMESHGVNLICVDDGLDSSKDSGKLVITILSAVAEMERENIISQAMEGRRQKARAGQWNGGFAPVGYSLVNGQLQVNHEEAESVKMIFDLFA</sequence>
<dbReference type="InterPro" id="IPR006119">
    <property type="entry name" value="Resolv_N"/>
</dbReference>
<comment type="caution">
    <text evidence="2">The sequence shown here is derived from an EMBL/GenBank/DDBJ whole genome shotgun (WGS) entry which is preliminary data.</text>
</comment>
<protein>
    <submittedName>
        <fullName evidence="2">Recombinase family protein</fullName>
    </submittedName>
</protein>
<dbReference type="Gene3D" id="3.40.50.1390">
    <property type="entry name" value="Resolvase, N-terminal catalytic domain"/>
    <property type="match status" value="1"/>
</dbReference>
<reference evidence="2 3" key="2">
    <citation type="submission" date="2018-12" db="EMBL/GenBank/DDBJ databases">
        <title>Whole-genome sequences of fifteen clinical Streptococcus suis strains isolated from pigs between 2006 and 2018.</title>
        <authorList>
            <person name="Stevens M.J.A."/>
            <person name="Cernela N."/>
            <person name="Spoerry Serrano N."/>
            <person name="Schmitt S."/>
            <person name="Schrenzel J."/>
            <person name="Stephan R."/>
        </authorList>
    </citation>
    <scope>NUCLEOTIDE SEQUENCE [LARGE SCALE GENOMIC DNA]</scope>
    <source>
        <strain evidence="2 3">PP422</strain>
    </source>
</reference>
<dbReference type="Gene3D" id="3.90.1750.20">
    <property type="entry name" value="Putative Large Serine Recombinase, Chain B, Domain 2"/>
    <property type="match status" value="1"/>
</dbReference>
<dbReference type="Pfam" id="PF00239">
    <property type="entry name" value="Resolvase"/>
    <property type="match status" value="1"/>
</dbReference>